<proteinExistence type="predicted"/>
<dbReference type="GO" id="GO:0016787">
    <property type="term" value="F:hydrolase activity"/>
    <property type="evidence" value="ECO:0007669"/>
    <property type="project" value="UniProtKB-KW"/>
</dbReference>
<evidence type="ECO:0000256" key="1">
    <source>
        <dbReference type="ARBA" id="ARBA00022741"/>
    </source>
</evidence>
<gene>
    <name evidence="8" type="primary">rapA_1</name>
    <name evidence="8" type="ORF">BIN_B_01063</name>
</gene>
<dbReference type="GO" id="GO:0004386">
    <property type="term" value="F:helicase activity"/>
    <property type="evidence" value="ECO:0007669"/>
    <property type="project" value="UniProtKB-KW"/>
</dbReference>
<evidence type="ECO:0000313" key="8">
    <source>
        <dbReference type="EMBL" id="VTO97832.1"/>
    </source>
</evidence>
<evidence type="ECO:0000256" key="5">
    <source>
        <dbReference type="SAM" id="Coils"/>
    </source>
</evidence>
<keyword evidence="5" id="KW-0175">Coiled coil</keyword>
<protein>
    <submittedName>
        <fullName evidence="8">RNA polymerase-associated protein RapA</fullName>
    </submittedName>
</protein>
<evidence type="ECO:0000256" key="2">
    <source>
        <dbReference type="ARBA" id="ARBA00022801"/>
    </source>
</evidence>
<dbReference type="InterPro" id="IPR000330">
    <property type="entry name" value="SNF2_N"/>
</dbReference>
<dbReference type="PANTHER" id="PTHR45766">
    <property type="entry name" value="DNA ANNEALING HELICASE AND ENDONUCLEASE ZRANB3 FAMILY MEMBER"/>
    <property type="match status" value="1"/>
</dbReference>
<accession>A0A653EKM2</accession>
<dbReference type="InterPro" id="IPR038718">
    <property type="entry name" value="SNF2-like_sf"/>
</dbReference>
<dbReference type="PROSITE" id="PS51192">
    <property type="entry name" value="HELICASE_ATP_BIND_1"/>
    <property type="match status" value="1"/>
</dbReference>
<dbReference type="EMBL" id="LR589257">
    <property type="protein sequence ID" value="VTO97832.1"/>
    <property type="molecule type" value="Genomic_DNA"/>
</dbReference>
<name>A0A653EKM2_MYCKA</name>
<sequence length="2150" mass="237522">MIEKRITHQLLEAGVLALTPAERAALALPEHSTTIDIELEGETFGAQWSGRSRQLTGDKLTERLQDYGQVGGLLRLRQVGQTYRLLLLPPGSEMQIVRPIARPAAPLKAPAGPKAARRRATVDRQFHSDDKYDWGRGQTRTMGFLTEARELLRDQLKAAGFDPLELVELRLQGEELATLDDFEELLAVDVANVDRMPHQEAVARHALSRLRGRAVLADEVGLGKTIEAGLAVKELTLRGLAKRVLVLCPAPLREQWREEMNHKFDLQFDVAYHGPEVGNQEKLIVSLALGTRQAEKLTKHPWDIVIVDEAHRAAGAGARKRRELITALTSACRYAFFLTATPVQNDLLELYRLIELLRPGTFTSVKTFQREFMRGYDPRTPSDPAALRRLISSAMIRTTRAQAGVDRVVRRPVDVPIELGAPERELYALSTDLLRNVMRSPSDTMRRRSLALRLTASPFSMGTTALRMADRHPDERVRVVLSEIGHLAMDISSSARENKALQITHQWIREHGRVLVFTQHTDTVTGLLRRMEAEGLTARAFHGSMSASERAATIAAFRSGEAPVMISTDAGAEGQNLQFCNCVLNYDLPWNPMRIEQRIGRVDRLTQPRDEVFVANLYACRTIDESVYRLLAEKLRMFELLFGQVTTILGELDDSKSATFETRVLDALFAESDAKMERLLTQLGTELADARERAGTLIAADGDLSSWMTAAFEHRKGLTKAGSAELMPELTERARRRQRRVQTWVRRVLEALGAQVLHDTGDGEGAFLTVQFDEEFEEELGGRTLMHLAFDRHGLEHHPDAELCAVGSPVFDELLGLLRMRGDMHATVPVIPDDLGPSPFRHAPTIRLIRRRLIPAGTWSGQATFRATVGEAETTEHIITAEINGANDVRLPRRPLSDGEVLPATFQMPSEIVAEFEREAARRLEKIRRDRAEEVEQQQRQELDRVRRSYQARIAEALYEDEARLRRALKSEERRLSRRPDVRARAKLLAMTLDEDDWIVEETWAAEGDVEATLTYEWGFSEPPEVESDASQRSIAVLALCSGAHWVDETETTRCGSCDFDLCAACGDDAVFADCPVCGVASCGSCRQETGGLCLRCGSPGRAPEFDTEFAVAWRLGREAILFVGERAAELTRPGEPASSLLVRDEDVADPDRIRLRAYAVQNGLPADSGLVLRDLSRSPTTDNPSRLRLRRSENVRIELSIAANPTSEIDRDALADLPEHAAATVDGESDLKLVSLLEKLRHEVPPPTPPCVLVTRRSTFTDVYLEAEGLVEQVSAIADDGTLNTVDEHSASFEWRESSLQSPELAEAELGGLRVVLERRNDAVLVSAYEEGHSDKTSQWIALPDGFSAASQLGWFGVLESLGASGGRVGQRTNEIREVIGPVPVPMECQLLDRRVRPVVEVAMIDAEIDLVPVDSDSLRALGAPSNPVSKPLPGRLPAELNRALLERTARSFTAVVRNGFEIHEIWRGHGTATHEYRTFDGRPTAPTLDDIGAREVDFGVCRDGHFYAAGRAALCASCRTWSCMACDEIDHQASIGCPGCSASICRRCLSEDHVASTAICVLCGDTVCSECGRDPQVHCCPICDREVCSSCRVGELCPACSRLGPATDDELSCLPVELAATGAAVLAGVDKNAMTVILNRGGAIEQAVVRNGSLDRWIAFGRSMIDDAYKLRLSASRLLNTQVVPIVEPLDREARIDAPHLVLQSDRIFFAVWSVEKLGRAGRGANPFVNADGDLPHLVAREFPPLTRLPQPAAKTPAQVDHVVASIPQHRSIDLTLRWHRVGHDVLLVDSGILTRRFDGSSLHEKLTRWASTGATPPWVTQAWQPAPTVYRYAVSDIVEVVIVGMASLRALGVRADDRPEWYAISGSQQAPAATMLGRWMGIGDADEVSAFTDPNRISLSSVSNAMHISRRVRPLGSIQPTSRPGHPRTTPNALAAWLPGAHVVTPELGILPNDFRLLLVQQLNTEERRTALVIGAHVEEAVTVEDGQVWVHEANLRPGTTDARRIDSTTTLPRDHGVIDREGHFVPDAPRCRYCGGRICPVCLEGMVSCDCCAAPICKRCANKPKVDLWLCPACATLRRATRREARQHGRFLLTRGMLIGADPVHTVIVEHTKHRWMRHAEDGAQSVIESPVVEGFLNERLTDGDD</sequence>
<dbReference type="PROSITE" id="PS51194">
    <property type="entry name" value="HELICASE_CTER"/>
    <property type="match status" value="1"/>
</dbReference>
<keyword evidence="3" id="KW-0347">Helicase</keyword>
<feature type="coiled-coil region" evidence="5">
    <location>
        <begin position="921"/>
        <end position="975"/>
    </location>
</feature>
<dbReference type="InterPro" id="IPR057342">
    <property type="entry name" value="DEXDc_RapA"/>
</dbReference>
<dbReference type="InterPro" id="IPR027417">
    <property type="entry name" value="P-loop_NTPase"/>
</dbReference>
<keyword evidence="4" id="KW-0067">ATP-binding</keyword>
<dbReference type="CDD" id="cd18011">
    <property type="entry name" value="DEXDc_RapA"/>
    <property type="match status" value="1"/>
</dbReference>
<evidence type="ECO:0000259" key="7">
    <source>
        <dbReference type="PROSITE" id="PS51194"/>
    </source>
</evidence>
<evidence type="ECO:0000256" key="4">
    <source>
        <dbReference type="ARBA" id="ARBA00022840"/>
    </source>
</evidence>
<keyword evidence="1" id="KW-0547">Nucleotide-binding</keyword>
<reference evidence="8" key="1">
    <citation type="submission" date="2019-05" db="EMBL/GenBank/DDBJ databases">
        <authorList>
            <person name="Naeem R."/>
            <person name="Antony C."/>
            <person name="Guan Q."/>
        </authorList>
    </citation>
    <scope>NUCLEOTIDE SEQUENCE</scope>
    <source>
        <strain evidence="8">3</strain>
    </source>
</reference>
<dbReference type="InterPro" id="IPR049730">
    <property type="entry name" value="SNF2/RAD54-like_C"/>
</dbReference>
<evidence type="ECO:0000256" key="3">
    <source>
        <dbReference type="ARBA" id="ARBA00022806"/>
    </source>
</evidence>
<dbReference type="SMART" id="SM00487">
    <property type="entry name" value="DEXDc"/>
    <property type="match status" value="1"/>
</dbReference>
<dbReference type="PANTHER" id="PTHR45766:SF6">
    <property type="entry name" value="SWI_SNF-RELATED MATRIX-ASSOCIATED ACTIN-DEPENDENT REGULATOR OF CHROMATIN SUBFAMILY A-LIKE PROTEIN 1"/>
    <property type="match status" value="1"/>
</dbReference>
<dbReference type="Pfam" id="PF00176">
    <property type="entry name" value="SNF2-rel_dom"/>
    <property type="match status" value="1"/>
</dbReference>
<dbReference type="Pfam" id="PF00271">
    <property type="entry name" value="Helicase_C"/>
    <property type="match status" value="1"/>
</dbReference>
<feature type="domain" description="Helicase ATP-binding" evidence="6">
    <location>
        <begin position="205"/>
        <end position="360"/>
    </location>
</feature>
<feature type="domain" description="Helicase C-terminal" evidence="7">
    <location>
        <begin position="500"/>
        <end position="653"/>
    </location>
</feature>
<evidence type="ECO:0000259" key="6">
    <source>
        <dbReference type="PROSITE" id="PS51192"/>
    </source>
</evidence>
<dbReference type="InterPro" id="IPR014001">
    <property type="entry name" value="Helicase_ATP-bd"/>
</dbReference>
<dbReference type="RefSeq" id="WP_023370730.1">
    <property type="nucleotide sequence ID" value="NZ_BLYZ01000003.1"/>
</dbReference>
<dbReference type="InterPro" id="IPR001650">
    <property type="entry name" value="Helicase_C-like"/>
</dbReference>
<dbReference type="Gene3D" id="3.40.50.300">
    <property type="entry name" value="P-loop containing nucleotide triphosphate hydrolases"/>
    <property type="match status" value="1"/>
</dbReference>
<dbReference type="SUPFAM" id="SSF52540">
    <property type="entry name" value="P-loop containing nucleoside triphosphate hydrolases"/>
    <property type="match status" value="2"/>
</dbReference>
<organism evidence="8">
    <name type="scientific">Mycobacterium kansasii</name>
    <dbReference type="NCBI Taxonomy" id="1768"/>
    <lineage>
        <taxon>Bacteria</taxon>
        <taxon>Bacillati</taxon>
        <taxon>Actinomycetota</taxon>
        <taxon>Actinomycetes</taxon>
        <taxon>Mycobacteriales</taxon>
        <taxon>Mycobacteriaceae</taxon>
        <taxon>Mycobacterium</taxon>
    </lineage>
</organism>
<dbReference type="CDD" id="cd18793">
    <property type="entry name" value="SF2_C_SNF"/>
    <property type="match status" value="1"/>
</dbReference>
<dbReference type="GO" id="GO:0005524">
    <property type="term" value="F:ATP binding"/>
    <property type="evidence" value="ECO:0007669"/>
    <property type="project" value="UniProtKB-KW"/>
</dbReference>
<keyword evidence="2" id="KW-0378">Hydrolase</keyword>
<dbReference type="Gene3D" id="3.40.50.10810">
    <property type="entry name" value="Tandem AAA-ATPase domain"/>
    <property type="match status" value="1"/>
</dbReference>
<dbReference type="SMART" id="SM00490">
    <property type="entry name" value="HELICc"/>
    <property type="match status" value="1"/>
</dbReference>